<gene>
    <name evidence="4" type="ORF">GCM10007304_48560</name>
</gene>
<protein>
    <recommendedName>
        <fullName evidence="3">DUF305 domain-containing protein</fullName>
    </recommendedName>
</protein>
<organism evidence="4 5">
    <name type="scientific">Rhodococcoides trifolii</name>
    <dbReference type="NCBI Taxonomy" id="908250"/>
    <lineage>
        <taxon>Bacteria</taxon>
        <taxon>Bacillati</taxon>
        <taxon>Actinomycetota</taxon>
        <taxon>Actinomycetes</taxon>
        <taxon>Mycobacteriales</taxon>
        <taxon>Nocardiaceae</taxon>
        <taxon>Rhodococcoides</taxon>
    </lineage>
</organism>
<evidence type="ECO:0000313" key="4">
    <source>
        <dbReference type="EMBL" id="GGG28960.1"/>
    </source>
</evidence>
<proteinExistence type="predicted"/>
<dbReference type="PANTHER" id="PTHR36933:SF1">
    <property type="entry name" value="SLL0788 PROTEIN"/>
    <property type="match status" value="1"/>
</dbReference>
<feature type="compositionally biased region" description="Low complexity" evidence="1">
    <location>
        <begin position="29"/>
        <end position="48"/>
    </location>
</feature>
<dbReference type="PANTHER" id="PTHR36933">
    <property type="entry name" value="SLL0788 PROTEIN"/>
    <property type="match status" value="1"/>
</dbReference>
<dbReference type="Proteomes" id="UP000654257">
    <property type="component" value="Unassembled WGS sequence"/>
</dbReference>
<reference evidence="4" key="1">
    <citation type="journal article" date="2014" name="Int. J. Syst. Evol. Microbiol.">
        <title>Complete genome sequence of Corynebacterium casei LMG S-19264T (=DSM 44701T), isolated from a smear-ripened cheese.</title>
        <authorList>
            <consortium name="US DOE Joint Genome Institute (JGI-PGF)"/>
            <person name="Walter F."/>
            <person name="Albersmeier A."/>
            <person name="Kalinowski J."/>
            <person name="Ruckert C."/>
        </authorList>
    </citation>
    <scope>NUCLEOTIDE SEQUENCE</scope>
    <source>
        <strain evidence="4">CCM 7905</strain>
    </source>
</reference>
<sequence>MRINRRTTTVLAAAAVGIALLAGCSDDGSGTSMEGHSMGSSTSMESSSAQSADPAANFTDADVMFASMMYPHHAQAVEMATMVDGRTTNPEIVALAGEIAAAQKPEMEQLTSWLVQWGQPAPSSDASSMEGMDHGSGSGMMTPQDMDSLMAASGADFDRQWLTMMIAHHQGAVAMAEKEIADGSNTDAVAMARTIVETQNAEISRMQQLLG</sequence>
<evidence type="ECO:0000313" key="5">
    <source>
        <dbReference type="Proteomes" id="UP000654257"/>
    </source>
</evidence>
<reference evidence="4" key="2">
    <citation type="submission" date="2020-09" db="EMBL/GenBank/DDBJ databases">
        <authorList>
            <person name="Sun Q."/>
            <person name="Sedlacek I."/>
        </authorList>
    </citation>
    <scope>NUCLEOTIDE SEQUENCE</scope>
    <source>
        <strain evidence="4">CCM 7905</strain>
    </source>
</reference>
<dbReference type="AlphaFoldDB" id="A0A917G981"/>
<dbReference type="EMBL" id="BMCU01000008">
    <property type="protein sequence ID" value="GGG28960.1"/>
    <property type="molecule type" value="Genomic_DNA"/>
</dbReference>
<name>A0A917G981_9NOCA</name>
<dbReference type="RefSeq" id="WP_042574315.1">
    <property type="nucleotide sequence ID" value="NZ_BMCU01000008.1"/>
</dbReference>
<dbReference type="Pfam" id="PF03713">
    <property type="entry name" value="DUF305"/>
    <property type="match status" value="1"/>
</dbReference>
<feature type="chain" id="PRO_5039369854" description="DUF305 domain-containing protein" evidence="2">
    <location>
        <begin position="23"/>
        <end position="211"/>
    </location>
</feature>
<dbReference type="InterPro" id="IPR005183">
    <property type="entry name" value="DUF305_CopM-like"/>
</dbReference>
<feature type="domain" description="DUF305" evidence="3">
    <location>
        <begin position="62"/>
        <end position="210"/>
    </location>
</feature>
<dbReference type="Gene3D" id="1.20.1260.10">
    <property type="match status" value="1"/>
</dbReference>
<keyword evidence="2" id="KW-0732">Signal</keyword>
<comment type="caution">
    <text evidence="4">The sequence shown here is derived from an EMBL/GenBank/DDBJ whole genome shotgun (WGS) entry which is preliminary data.</text>
</comment>
<accession>A0A917G981</accession>
<dbReference type="PROSITE" id="PS51257">
    <property type="entry name" value="PROKAR_LIPOPROTEIN"/>
    <property type="match status" value="1"/>
</dbReference>
<evidence type="ECO:0000259" key="3">
    <source>
        <dbReference type="Pfam" id="PF03713"/>
    </source>
</evidence>
<feature type="signal peptide" evidence="2">
    <location>
        <begin position="1"/>
        <end position="22"/>
    </location>
</feature>
<evidence type="ECO:0000256" key="1">
    <source>
        <dbReference type="SAM" id="MobiDB-lite"/>
    </source>
</evidence>
<dbReference type="InterPro" id="IPR012347">
    <property type="entry name" value="Ferritin-like"/>
</dbReference>
<feature type="region of interest" description="Disordered" evidence="1">
    <location>
        <begin position="29"/>
        <end position="54"/>
    </location>
</feature>
<evidence type="ECO:0000256" key="2">
    <source>
        <dbReference type="SAM" id="SignalP"/>
    </source>
</evidence>
<keyword evidence="5" id="KW-1185">Reference proteome</keyword>